<sequence>MMPIDDLDRTDRLILTHLQRDGRISNQDLAQRVALSPSPCLRRVKRLEDQGYIRRYVALADPEKLGLGLLAYVFVRLDKSHRAEHGAMSAFARDVQSWSEVVQCYAMSGDMDYLLRVQVHDLAAFSRFAMDTLMRHPAVVDIRSSFALQSIKETTELPT</sequence>
<dbReference type="InterPro" id="IPR036388">
    <property type="entry name" value="WH-like_DNA-bd_sf"/>
</dbReference>
<dbReference type="InterPro" id="IPR011008">
    <property type="entry name" value="Dimeric_a/b-barrel"/>
</dbReference>
<dbReference type="InterPro" id="IPR019885">
    <property type="entry name" value="Tscrpt_reg_HTH_AsnC-type_CS"/>
</dbReference>
<dbReference type="Gene3D" id="3.30.70.920">
    <property type="match status" value="1"/>
</dbReference>
<dbReference type="AlphaFoldDB" id="A0A7W9WMR7"/>
<dbReference type="InterPro" id="IPR000485">
    <property type="entry name" value="AsnC-type_HTH_dom"/>
</dbReference>
<comment type="caution">
    <text evidence="5">The sequence shown here is derived from an EMBL/GenBank/DDBJ whole genome shotgun (WGS) entry which is preliminary data.</text>
</comment>
<dbReference type="PROSITE" id="PS00519">
    <property type="entry name" value="HTH_ASNC_1"/>
    <property type="match status" value="1"/>
</dbReference>
<evidence type="ECO:0000256" key="2">
    <source>
        <dbReference type="ARBA" id="ARBA00023125"/>
    </source>
</evidence>
<name>A0A7W9WMR7_CASDE</name>
<organism evidence="5 6">
    <name type="scientific">Castellaniella defragrans</name>
    <name type="common">Alcaligenes defragrans</name>
    <dbReference type="NCBI Taxonomy" id="75697"/>
    <lineage>
        <taxon>Bacteria</taxon>
        <taxon>Pseudomonadati</taxon>
        <taxon>Pseudomonadota</taxon>
        <taxon>Betaproteobacteria</taxon>
        <taxon>Burkholderiales</taxon>
        <taxon>Alcaligenaceae</taxon>
        <taxon>Castellaniella</taxon>
    </lineage>
</organism>
<dbReference type="Pfam" id="PF13412">
    <property type="entry name" value="HTH_24"/>
    <property type="match status" value="1"/>
</dbReference>
<dbReference type="PRINTS" id="PR00033">
    <property type="entry name" value="HTHASNC"/>
</dbReference>
<feature type="domain" description="HTH asnC-type" evidence="4">
    <location>
        <begin position="7"/>
        <end position="68"/>
    </location>
</feature>
<reference evidence="5 6" key="1">
    <citation type="submission" date="2020-08" db="EMBL/GenBank/DDBJ databases">
        <title>Genomic Encyclopedia of Type Strains, Phase IV (KMG-IV): sequencing the most valuable type-strain genomes for metagenomic binning, comparative biology and taxonomic classification.</title>
        <authorList>
            <person name="Goeker M."/>
        </authorList>
    </citation>
    <scope>NUCLEOTIDE SEQUENCE [LARGE SCALE GENOMIC DNA]</scope>
    <source>
        <strain evidence="5 6">DSM 12141</strain>
    </source>
</reference>
<dbReference type="PROSITE" id="PS50956">
    <property type="entry name" value="HTH_ASNC_2"/>
    <property type="match status" value="1"/>
</dbReference>
<dbReference type="SUPFAM" id="SSF54909">
    <property type="entry name" value="Dimeric alpha+beta barrel"/>
    <property type="match status" value="1"/>
</dbReference>
<dbReference type="GO" id="GO:0006355">
    <property type="term" value="P:regulation of DNA-templated transcription"/>
    <property type="evidence" value="ECO:0007669"/>
    <property type="project" value="UniProtKB-ARBA"/>
</dbReference>
<protein>
    <submittedName>
        <fullName evidence="5">Lrp/AsnC family leucine-responsive transcriptional regulator</fullName>
    </submittedName>
</protein>
<dbReference type="InterPro" id="IPR011991">
    <property type="entry name" value="ArsR-like_HTH"/>
</dbReference>
<dbReference type="SUPFAM" id="SSF46785">
    <property type="entry name" value="Winged helix' DNA-binding domain"/>
    <property type="match status" value="1"/>
</dbReference>
<keyword evidence="3" id="KW-0804">Transcription</keyword>
<dbReference type="GO" id="GO:0043565">
    <property type="term" value="F:sequence-specific DNA binding"/>
    <property type="evidence" value="ECO:0007669"/>
    <property type="project" value="InterPro"/>
</dbReference>
<dbReference type="EMBL" id="JACHIB010000015">
    <property type="protein sequence ID" value="MBB6084622.1"/>
    <property type="molecule type" value="Genomic_DNA"/>
</dbReference>
<dbReference type="CDD" id="cd00090">
    <property type="entry name" value="HTH_ARSR"/>
    <property type="match status" value="1"/>
</dbReference>
<dbReference type="GO" id="GO:0043200">
    <property type="term" value="P:response to amino acid"/>
    <property type="evidence" value="ECO:0007669"/>
    <property type="project" value="TreeGrafter"/>
</dbReference>
<dbReference type="Pfam" id="PF01037">
    <property type="entry name" value="AsnC_trans_reg"/>
    <property type="match status" value="1"/>
</dbReference>
<dbReference type="PANTHER" id="PTHR30154:SF46">
    <property type="entry name" value="TRANSCRIPTIONAL REGULATORY PROTEIN"/>
    <property type="match status" value="1"/>
</dbReference>
<dbReference type="InterPro" id="IPR019887">
    <property type="entry name" value="Tscrpt_reg_AsnC/Lrp_C"/>
</dbReference>
<dbReference type="GO" id="GO:0005829">
    <property type="term" value="C:cytosol"/>
    <property type="evidence" value="ECO:0007669"/>
    <property type="project" value="TreeGrafter"/>
</dbReference>
<evidence type="ECO:0000313" key="5">
    <source>
        <dbReference type="EMBL" id="MBB6084622.1"/>
    </source>
</evidence>
<accession>A0A7W9WMR7</accession>
<dbReference type="InterPro" id="IPR036390">
    <property type="entry name" value="WH_DNA-bd_sf"/>
</dbReference>
<dbReference type="SMART" id="SM00344">
    <property type="entry name" value="HTH_ASNC"/>
    <property type="match status" value="1"/>
</dbReference>
<gene>
    <name evidence="5" type="ORF">HNR28_002668</name>
</gene>
<keyword evidence="2" id="KW-0238">DNA-binding</keyword>
<dbReference type="Gene3D" id="1.10.10.10">
    <property type="entry name" value="Winged helix-like DNA-binding domain superfamily/Winged helix DNA-binding domain"/>
    <property type="match status" value="1"/>
</dbReference>
<evidence type="ECO:0000259" key="4">
    <source>
        <dbReference type="PROSITE" id="PS50956"/>
    </source>
</evidence>
<evidence type="ECO:0000256" key="3">
    <source>
        <dbReference type="ARBA" id="ARBA00023163"/>
    </source>
</evidence>
<dbReference type="PANTHER" id="PTHR30154">
    <property type="entry name" value="LEUCINE-RESPONSIVE REGULATORY PROTEIN"/>
    <property type="match status" value="1"/>
</dbReference>
<evidence type="ECO:0000313" key="6">
    <source>
        <dbReference type="Proteomes" id="UP000541136"/>
    </source>
</evidence>
<keyword evidence="1" id="KW-0805">Transcription regulation</keyword>
<dbReference type="Proteomes" id="UP000541136">
    <property type="component" value="Unassembled WGS sequence"/>
</dbReference>
<dbReference type="InterPro" id="IPR019888">
    <property type="entry name" value="Tscrpt_reg_AsnC-like"/>
</dbReference>
<proteinExistence type="predicted"/>
<evidence type="ECO:0000256" key="1">
    <source>
        <dbReference type="ARBA" id="ARBA00023015"/>
    </source>
</evidence>